<proteinExistence type="predicted"/>
<dbReference type="EMBL" id="JAHUTJ010033805">
    <property type="protein sequence ID" value="MED6277472.1"/>
    <property type="molecule type" value="Genomic_DNA"/>
</dbReference>
<feature type="region of interest" description="Disordered" evidence="1">
    <location>
        <begin position="26"/>
        <end position="79"/>
    </location>
</feature>
<feature type="compositionally biased region" description="Basic and acidic residues" evidence="1">
    <location>
        <begin position="26"/>
        <end position="47"/>
    </location>
</feature>
<reference evidence="2 3" key="1">
    <citation type="submission" date="2021-06" db="EMBL/GenBank/DDBJ databases">
        <authorList>
            <person name="Palmer J.M."/>
        </authorList>
    </citation>
    <scope>NUCLEOTIDE SEQUENCE [LARGE SCALE GENOMIC DNA]</scope>
    <source>
        <strain evidence="2 3">CL_MEX2019</strain>
        <tissue evidence="2">Muscle</tissue>
    </source>
</reference>
<evidence type="ECO:0000313" key="3">
    <source>
        <dbReference type="Proteomes" id="UP001352852"/>
    </source>
</evidence>
<name>A0ABU7DQY5_9TELE</name>
<sequence length="106" mass="12468">MKSKLDLNAENNNFFVQKKRWKLKMESYPRKSEKTADEDFEHAEVQGEKAPCQEEDVETAGSSEQKTGHGARPTDYPSVWTKDQYDQFKSKNEWLYIQHGKLKLRV</sequence>
<organism evidence="2 3">
    <name type="scientific">Characodon lateralis</name>
    <dbReference type="NCBI Taxonomy" id="208331"/>
    <lineage>
        <taxon>Eukaryota</taxon>
        <taxon>Metazoa</taxon>
        <taxon>Chordata</taxon>
        <taxon>Craniata</taxon>
        <taxon>Vertebrata</taxon>
        <taxon>Euteleostomi</taxon>
        <taxon>Actinopterygii</taxon>
        <taxon>Neopterygii</taxon>
        <taxon>Teleostei</taxon>
        <taxon>Neoteleostei</taxon>
        <taxon>Acanthomorphata</taxon>
        <taxon>Ovalentaria</taxon>
        <taxon>Atherinomorphae</taxon>
        <taxon>Cyprinodontiformes</taxon>
        <taxon>Goodeidae</taxon>
        <taxon>Characodon</taxon>
    </lineage>
</organism>
<keyword evidence="3" id="KW-1185">Reference proteome</keyword>
<accession>A0ABU7DQY5</accession>
<evidence type="ECO:0000256" key="1">
    <source>
        <dbReference type="SAM" id="MobiDB-lite"/>
    </source>
</evidence>
<evidence type="ECO:0000313" key="2">
    <source>
        <dbReference type="EMBL" id="MED6277472.1"/>
    </source>
</evidence>
<dbReference type="Proteomes" id="UP001352852">
    <property type="component" value="Unassembled WGS sequence"/>
</dbReference>
<protein>
    <submittedName>
        <fullName evidence="2">Uncharacterized protein</fullName>
    </submittedName>
</protein>
<comment type="caution">
    <text evidence="2">The sequence shown here is derived from an EMBL/GenBank/DDBJ whole genome shotgun (WGS) entry which is preliminary data.</text>
</comment>
<gene>
    <name evidence="2" type="ORF">CHARACLAT_013865</name>
</gene>